<dbReference type="InterPro" id="IPR011701">
    <property type="entry name" value="MFS"/>
</dbReference>
<evidence type="ECO:0000256" key="4">
    <source>
        <dbReference type="SAM" id="Phobius"/>
    </source>
</evidence>
<dbReference type="Pfam" id="PF07690">
    <property type="entry name" value="MFS_1"/>
    <property type="match status" value="1"/>
</dbReference>
<feature type="transmembrane region" description="Helical" evidence="4">
    <location>
        <begin position="106"/>
        <end position="124"/>
    </location>
</feature>
<dbReference type="GO" id="GO:0022857">
    <property type="term" value="F:transmembrane transporter activity"/>
    <property type="evidence" value="ECO:0007669"/>
    <property type="project" value="InterPro"/>
</dbReference>
<sequence length="398" mass="43010">MSITNNDANRQAETTFISIIFAVSCGHFLNDVMQSMLPAIYPILRENYGLTFLQIGIITAVYQMTGSVLQPVIGFYTDKKPSPYSLPFASASTMVGLLLLANAHHYYILLIGSAFVGLGSSIFHPEASRVARLASGGKYGVAQSIFQVGGNCGAAIGPVIAAVFISQQQRIGWLSILAFFGIIILTFVSHWYANNLKRRLTKKTSANTHHLPKGQVRNALFVLVGLMFAKYIYMASMQNYYMFYTMEKFGVSLHQAQLLLFLYLGGIAIGTIFGGPIGDRIGARTVIWVSILGVFPFTVILPYVNLPLTAILTVIIGMILASAFPAIVVFAQELMPGKVGTVAGLFFGLSFGIGALSSAGLGRIMDLVGSQTMFEICSYMPALGLIAVFLPKLRTGHA</sequence>
<dbReference type="PANTHER" id="PTHR43129:SF1">
    <property type="entry name" value="FOSMIDOMYCIN RESISTANCE PROTEIN"/>
    <property type="match status" value="1"/>
</dbReference>
<dbReference type="CDD" id="cd17478">
    <property type="entry name" value="MFS_FsR"/>
    <property type="match status" value="1"/>
</dbReference>
<dbReference type="InterPro" id="IPR036259">
    <property type="entry name" value="MFS_trans_sf"/>
</dbReference>
<accession>A0A1R0F868</accession>
<feature type="transmembrane region" description="Helical" evidence="4">
    <location>
        <begin position="253"/>
        <end position="273"/>
    </location>
</feature>
<evidence type="ECO:0000256" key="2">
    <source>
        <dbReference type="ARBA" id="ARBA00022989"/>
    </source>
</evidence>
<feature type="transmembrane region" description="Helical" evidence="4">
    <location>
        <begin position="214"/>
        <end position="233"/>
    </location>
</feature>
<dbReference type="Proteomes" id="UP000187344">
    <property type="component" value="Unassembled WGS sequence"/>
</dbReference>
<feature type="transmembrane region" description="Helical" evidence="4">
    <location>
        <begin position="145"/>
        <end position="165"/>
    </location>
</feature>
<dbReference type="PROSITE" id="PS50850">
    <property type="entry name" value="MFS"/>
    <property type="match status" value="1"/>
</dbReference>
<feature type="domain" description="Major facilitator superfamily (MFS) profile" evidence="5">
    <location>
        <begin position="19"/>
        <end position="396"/>
    </location>
</feature>
<evidence type="ECO:0000313" key="6">
    <source>
        <dbReference type="EMBL" id="OLY43168.1"/>
    </source>
</evidence>
<gene>
    <name evidence="6" type="ORF">PEB0149_005900</name>
</gene>
<feature type="transmembrane region" description="Helical" evidence="4">
    <location>
        <begin position="342"/>
        <end position="361"/>
    </location>
</feature>
<evidence type="ECO:0000256" key="1">
    <source>
        <dbReference type="ARBA" id="ARBA00022692"/>
    </source>
</evidence>
<feature type="transmembrane region" description="Helical" evidence="4">
    <location>
        <begin position="171"/>
        <end position="193"/>
    </location>
</feature>
<protein>
    <submittedName>
        <fullName evidence="6">MFS transporter, FSR family, fosmidomycin resistance protein</fullName>
    </submittedName>
</protein>
<evidence type="ECO:0000313" key="7">
    <source>
        <dbReference type="Proteomes" id="UP000187344"/>
    </source>
</evidence>
<keyword evidence="1 4" id="KW-0812">Transmembrane</keyword>
<dbReference type="EMBL" id="LXYT01000002">
    <property type="protein sequence ID" value="OLY43168.1"/>
    <property type="molecule type" value="Genomic_DNA"/>
</dbReference>
<dbReference type="RefSeq" id="WP_075870079.1">
    <property type="nucleotide sequence ID" value="NZ_CALYQA010000001.1"/>
</dbReference>
<feature type="transmembrane region" description="Helical" evidence="4">
    <location>
        <begin position="49"/>
        <end position="69"/>
    </location>
</feature>
<evidence type="ECO:0000256" key="3">
    <source>
        <dbReference type="ARBA" id="ARBA00023136"/>
    </source>
</evidence>
<comment type="caution">
    <text evidence="6">The sequence shown here is derived from an EMBL/GenBank/DDBJ whole genome shotgun (WGS) entry which is preliminary data.</text>
</comment>
<feature type="transmembrane region" description="Helical" evidence="4">
    <location>
        <begin position="373"/>
        <end position="390"/>
    </location>
</feature>
<dbReference type="Gene3D" id="1.20.1250.20">
    <property type="entry name" value="MFS general substrate transporter like domains"/>
    <property type="match status" value="2"/>
</dbReference>
<proteinExistence type="predicted"/>
<evidence type="ECO:0000259" key="5">
    <source>
        <dbReference type="PROSITE" id="PS50850"/>
    </source>
</evidence>
<keyword evidence="3 4" id="KW-0472">Membrane</keyword>
<feature type="transmembrane region" description="Helical" evidence="4">
    <location>
        <begin position="285"/>
        <end position="304"/>
    </location>
</feature>
<dbReference type="InterPro" id="IPR020846">
    <property type="entry name" value="MFS_dom"/>
</dbReference>
<keyword evidence="7" id="KW-1185">Reference proteome</keyword>
<reference evidence="6 7" key="1">
    <citation type="submission" date="2016-12" db="EMBL/GenBank/DDBJ databases">
        <title>Comparative genomics of Bartonella apis.</title>
        <authorList>
            <person name="Engel P."/>
        </authorList>
    </citation>
    <scope>NUCLEOTIDE SEQUENCE [LARGE SCALE GENOMIC DNA]</scope>
    <source>
        <strain evidence="6 7">PEB0149</strain>
    </source>
</reference>
<feature type="transmembrane region" description="Helical" evidence="4">
    <location>
        <begin position="310"/>
        <end position="330"/>
    </location>
</feature>
<dbReference type="AlphaFoldDB" id="A0A1R0F868"/>
<organism evidence="6 7">
    <name type="scientific">Bartonella apis</name>
    <dbReference type="NCBI Taxonomy" id="1686310"/>
    <lineage>
        <taxon>Bacteria</taxon>
        <taxon>Pseudomonadati</taxon>
        <taxon>Pseudomonadota</taxon>
        <taxon>Alphaproteobacteria</taxon>
        <taxon>Hyphomicrobiales</taxon>
        <taxon>Bartonellaceae</taxon>
        <taxon>Bartonella</taxon>
    </lineage>
</organism>
<keyword evidence="2 4" id="KW-1133">Transmembrane helix</keyword>
<name>A0A1R0F868_9HYPH</name>
<dbReference type="SUPFAM" id="SSF103473">
    <property type="entry name" value="MFS general substrate transporter"/>
    <property type="match status" value="1"/>
</dbReference>
<dbReference type="OrthoDB" id="9770492at2"/>
<dbReference type="PANTHER" id="PTHR43129">
    <property type="entry name" value="FOSMIDOMYCIN RESISTANCE PROTEIN"/>
    <property type="match status" value="1"/>
</dbReference>
<dbReference type="GO" id="GO:0005886">
    <property type="term" value="C:plasma membrane"/>
    <property type="evidence" value="ECO:0007669"/>
    <property type="project" value="TreeGrafter"/>
</dbReference>